<proteinExistence type="inferred from homology"/>
<evidence type="ECO:0000256" key="2">
    <source>
        <dbReference type="ARBA" id="ARBA00022917"/>
    </source>
</evidence>
<feature type="domain" description="YbaK/aminoacyl-tRNA synthetase-associated" evidence="5">
    <location>
        <begin position="29"/>
        <end position="147"/>
    </location>
</feature>
<dbReference type="SUPFAM" id="SSF55826">
    <property type="entry name" value="YbaK/ProRS associated domain"/>
    <property type="match status" value="1"/>
</dbReference>
<dbReference type="Proteomes" id="UP000183255">
    <property type="component" value="Unassembled WGS sequence"/>
</dbReference>
<dbReference type="AlphaFoldDB" id="A0A1G8PH09"/>
<dbReference type="Pfam" id="PF04073">
    <property type="entry name" value="tRNA_edit"/>
    <property type="match status" value="1"/>
</dbReference>
<keyword evidence="3 4" id="KW-0456">Lyase</keyword>
<comment type="similarity">
    <text evidence="1 4">Belongs to the prolyl-tRNA editing family. YbaK/EbsC subfamily.</text>
</comment>
<dbReference type="CDD" id="cd00002">
    <property type="entry name" value="YbaK_deacylase"/>
    <property type="match status" value="1"/>
</dbReference>
<accession>A0A1G8PH09</accession>
<name>A0A1G8PH09_9CLOT</name>
<dbReference type="InterPro" id="IPR036754">
    <property type="entry name" value="YbaK/aa-tRNA-synt-asso_dom_sf"/>
</dbReference>
<dbReference type="NCBIfam" id="TIGR00011">
    <property type="entry name" value="YbaK_EbsC"/>
    <property type="match status" value="1"/>
</dbReference>
<evidence type="ECO:0000256" key="1">
    <source>
        <dbReference type="ARBA" id="ARBA00009798"/>
    </source>
</evidence>
<protein>
    <recommendedName>
        <fullName evidence="4">Cys-tRNA(Pro)/Cys-tRNA(Cys) deacylase</fullName>
        <ecNumber evidence="4">4.2.-.-</ecNumber>
    </recommendedName>
</protein>
<dbReference type="EC" id="4.2.-.-" evidence="4"/>
<dbReference type="InterPro" id="IPR004369">
    <property type="entry name" value="Prolyl-tRNA_editing_YbaK/EbsC"/>
</dbReference>
<evidence type="ECO:0000313" key="7">
    <source>
        <dbReference type="Proteomes" id="UP000183255"/>
    </source>
</evidence>
<dbReference type="GO" id="GO:0006412">
    <property type="term" value="P:translation"/>
    <property type="evidence" value="ECO:0007669"/>
    <property type="project" value="UniProtKB-KW"/>
</dbReference>
<evidence type="ECO:0000256" key="4">
    <source>
        <dbReference type="PIRNR" id="PIRNR006181"/>
    </source>
</evidence>
<dbReference type="PANTHER" id="PTHR30411">
    <property type="entry name" value="CYTOPLASMIC PROTEIN"/>
    <property type="match status" value="1"/>
</dbReference>
<keyword evidence="2 4" id="KW-0648">Protein biosynthesis</keyword>
<dbReference type="GO" id="GO:0002161">
    <property type="term" value="F:aminoacyl-tRNA deacylase activity"/>
    <property type="evidence" value="ECO:0007669"/>
    <property type="project" value="InterPro"/>
</dbReference>
<sequence length="165" mass="18286">MKKVKTNAMRLLEEAGISYTLHAYNMKHPVLTPELLAKDIDRDVHLIYKTLVTTSHSGQHYVFCLPLTGELDLKKAAKASGEKSVALIDQKDLLKLTGYERGGVSPVGMKKQLPTFLEEGCLHLSTIIVSAGKRGFQVEVDPKRLLTLLPAETKDLLAETKSIFK</sequence>
<evidence type="ECO:0000313" key="6">
    <source>
        <dbReference type="EMBL" id="SDI91737.1"/>
    </source>
</evidence>
<gene>
    <name evidence="6" type="ORF">SAMN05421804_105101</name>
</gene>
<dbReference type="GO" id="GO:0016829">
    <property type="term" value="F:lyase activity"/>
    <property type="evidence" value="ECO:0007669"/>
    <property type="project" value="UniProtKB-KW"/>
</dbReference>
<dbReference type="PANTHER" id="PTHR30411:SF0">
    <property type="entry name" value="CYS-TRNA(PRO)_CYS-TRNA(CYS) DEACYLASE YBAK"/>
    <property type="match status" value="1"/>
</dbReference>
<dbReference type="RefSeq" id="WP_031576538.1">
    <property type="nucleotide sequence ID" value="NZ_DAMANS010000002.1"/>
</dbReference>
<organism evidence="6 7">
    <name type="scientific">Proteiniclasticum ruminis</name>
    <dbReference type="NCBI Taxonomy" id="398199"/>
    <lineage>
        <taxon>Bacteria</taxon>
        <taxon>Bacillati</taxon>
        <taxon>Bacillota</taxon>
        <taxon>Clostridia</taxon>
        <taxon>Eubacteriales</taxon>
        <taxon>Clostridiaceae</taxon>
        <taxon>Proteiniclasticum</taxon>
    </lineage>
</organism>
<dbReference type="PIRSF" id="PIRSF006181">
    <property type="entry name" value="EbsC_YbaK"/>
    <property type="match status" value="1"/>
</dbReference>
<dbReference type="Gene3D" id="3.90.960.10">
    <property type="entry name" value="YbaK/aminoacyl-tRNA synthetase-associated domain"/>
    <property type="match status" value="1"/>
</dbReference>
<evidence type="ECO:0000256" key="3">
    <source>
        <dbReference type="ARBA" id="ARBA00023239"/>
    </source>
</evidence>
<dbReference type="InterPro" id="IPR007214">
    <property type="entry name" value="YbaK/aa-tRNA-synth-assoc-dom"/>
</dbReference>
<reference evidence="6 7" key="1">
    <citation type="submission" date="2016-10" db="EMBL/GenBank/DDBJ databases">
        <authorList>
            <person name="de Groot N.N."/>
        </authorList>
    </citation>
    <scope>NUCLEOTIDE SEQUENCE [LARGE SCALE GENOMIC DNA]</scope>
    <source>
        <strain evidence="6 7">CGMCC 1.5058</strain>
    </source>
</reference>
<dbReference type="EMBL" id="FNDZ01000005">
    <property type="protein sequence ID" value="SDI91737.1"/>
    <property type="molecule type" value="Genomic_DNA"/>
</dbReference>
<evidence type="ECO:0000259" key="5">
    <source>
        <dbReference type="Pfam" id="PF04073"/>
    </source>
</evidence>